<dbReference type="InterPro" id="IPR021936">
    <property type="entry name" value="DUF3549"/>
</dbReference>
<dbReference type="RefSeq" id="WP_114278737.1">
    <property type="nucleotide sequence ID" value="NZ_QPJY01000002.1"/>
</dbReference>
<comment type="caution">
    <text evidence="1">The sequence shown here is derived from an EMBL/GenBank/DDBJ whole genome shotgun (WGS) entry which is preliminary data.</text>
</comment>
<gene>
    <name evidence="1" type="ORF">DFQ59_102251</name>
</gene>
<dbReference type="Pfam" id="PF12069">
    <property type="entry name" value="DUF3549"/>
    <property type="match status" value="1"/>
</dbReference>
<organism evidence="1 2">
    <name type="scientific">Thioalbus denitrificans</name>
    <dbReference type="NCBI Taxonomy" id="547122"/>
    <lineage>
        <taxon>Bacteria</taxon>
        <taxon>Pseudomonadati</taxon>
        <taxon>Pseudomonadota</taxon>
        <taxon>Gammaproteobacteria</taxon>
        <taxon>Chromatiales</taxon>
        <taxon>Ectothiorhodospiraceae</taxon>
        <taxon>Thioalbus</taxon>
    </lineage>
</organism>
<evidence type="ECO:0000313" key="2">
    <source>
        <dbReference type="Proteomes" id="UP000252707"/>
    </source>
</evidence>
<accession>A0A369CJ84</accession>
<dbReference type="EMBL" id="QPJY01000002">
    <property type="protein sequence ID" value="RCX31904.1"/>
    <property type="molecule type" value="Genomic_DNA"/>
</dbReference>
<proteinExistence type="predicted"/>
<sequence>MQTLTEFLETAGAELRIIEMGRRVQRVPRDSFLAFERAERPWPWPLLRQAWFGVLLHPRGGGVEPHVWFLRLPLDELGGLVQAARDEFLQRLAEALGLDGRPPRPEALGRDNPRLFQPREERMAAFHARVARDLRRPASVHYRTLLKYLTGEAGWDAWRGLGLQGLADLAVRLDEEANERLLAGAVPHLPAEPFAALGAALENGTVGTAVAEALLARATRNLELGEPDTGAAVAAVRAMAGARGRGLRNALLLRTLASPAARQPEVLAAIAGRCWEALEEGDIRRAFLEVLAANRSGQPFFNECLADLLFVPGVRDSLRASLRDPDRSPALAAAIGGLFSAYRTD</sequence>
<keyword evidence="2" id="KW-1185">Reference proteome</keyword>
<reference evidence="1 2" key="1">
    <citation type="submission" date="2018-07" db="EMBL/GenBank/DDBJ databases">
        <title>Genomic Encyclopedia of Type Strains, Phase IV (KMG-IV): sequencing the most valuable type-strain genomes for metagenomic binning, comparative biology and taxonomic classification.</title>
        <authorList>
            <person name="Goeker M."/>
        </authorList>
    </citation>
    <scope>NUCLEOTIDE SEQUENCE [LARGE SCALE GENOMIC DNA]</scope>
    <source>
        <strain evidence="1 2">DSM 26407</strain>
    </source>
</reference>
<dbReference type="Proteomes" id="UP000252707">
    <property type="component" value="Unassembled WGS sequence"/>
</dbReference>
<evidence type="ECO:0000313" key="1">
    <source>
        <dbReference type="EMBL" id="RCX31904.1"/>
    </source>
</evidence>
<dbReference type="OrthoDB" id="5597089at2"/>
<name>A0A369CJ84_9GAMM</name>
<dbReference type="AlphaFoldDB" id="A0A369CJ84"/>
<protein>
    <submittedName>
        <fullName evidence="1">Uncharacterized protein DUF3549</fullName>
    </submittedName>
</protein>